<feature type="compositionally biased region" description="Polar residues" evidence="2">
    <location>
        <begin position="554"/>
        <end position="579"/>
    </location>
</feature>
<dbReference type="Pfam" id="PF05050">
    <property type="entry name" value="Methyltransf_21"/>
    <property type="match status" value="1"/>
</dbReference>
<dbReference type="SUPFAM" id="SSF53756">
    <property type="entry name" value="UDP-Glycosyltransferase/glycogen phosphorylase"/>
    <property type="match status" value="1"/>
</dbReference>
<comment type="caution">
    <text evidence="4">The sequence shown here is derived from an EMBL/GenBank/DDBJ whole genome shotgun (WGS) entry which is preliminary data.</text>
</comment>
<feature type="region of interest" description="Disordered" evidence="2">
    <location>
        <begin position="756"/>
        <end position="780"/>
    </location>
</feature>
<organism evidence="4 5">
    <name type="scientific">Acetobacter peroxydans</name>
    <dbReference type="NCBI Taxonomy" id="104098"/>
    <lineage>
        <taxon>Bacteria</taxon>
        <taxon>Pseudomonadati</taxon>
        <taxon>Pseudomonadota</taxon>
        <taxon>Alphaproteobacteria</taxon>
        <taxon>Acetobacterales</taxon>
        <taxon>Acetobacteraceae</taxon>
        <taxon>Acetobacter</taxon>
    </lineage>
</organism>
<keyword evidence="5" id="KW-1185">Reference proteome</keyword>
<evidence type="ECO:0000259" key="3">
    <source>
        <dbReference type="Pfam" id="PF05050"/>
    </source>
</evidence>
<dbReference type="CDD" id="cd02440">
    <property type="entry name" value="AdoMet_MTases"/>
    <property type="match status" value="1"/>
</dbReference>
<feature type="region of interest" description="Disordered" evidence="2">
    <location>
        <begin position="547"/>
        <end position="579"/>
    </location>
</feature>
<protein>
    <recommendedName>
        <fullName evidence="3">Methyltransferase FkbM domain-containing protein</fullName>
    </recommendedName>
</protein>
<dbReference type="RefSeq" id="WP_141375275.1">
    <property type="nucleotide sequence ID" value="NZ_BAPL01000024.1"/>
</dbReference>
<evidence type="ECO:0000256" key="1">
    <source>
        <dbReference type="SAM" id="Coils"/>
    </source>
</evidence>
<proteinExistence type="predicted"/>
<evidence type="ECO:0000313" key="5">
    <source>
        <dbReference type="Proteomes" id="UP000317730"/>
    </source>
</evidence>
<dbReference type="OrthoDB" id="5679686at2"/>
<reference evidence="4 5" key="1">
    <citation type="submission" date="2019-06" db="EMBL/GenBank/DDBJ databases">
        <title>Whole genome shotgun sequence of Acetobacter peroxydans NBRC 13755.</title>
        <authorList>
            <person name="Hosoyama A."/>
            <person name="Uohara A."/>
            <person name="Ohji S."/>
            <person name="Ichikawa N."/>
        </authorList>
    </citation>
    <scope>NUCLEOTIDE SEQUENCE [LARGE SCALE GENOMIC DNA]</scope>
    <source>
        <strain evidence="4 5">NBRC 13755</strain>
    </source>
</reference>
<dbReference type="InterPro" id="IPR029063">
    <property type="entry name" value="SAM-dependent_MTases_sf"/>
</dbReference>
<feature type="coiled-coil region" evidence="1">
    <location>
        <begin position="454"/>
        <end position="495"/>
    </location>
</feature>
<dbReference type="InterPro" id="IPR052514">
    <property type="entry name" value="SAM-dependent_MTase"/>
</dbReference>
<keyword evidence="1" id="KW-0175">Coiled coil</keyword>
<evidence type="ECO:0000256" key="2">
    <source>
        <dbReference type="SAM" id="MobiDB-lite"/>
    </source>
</evidence>
<evidence type="ECO:0000313" key="4">
    <source>
        <dbReference type="EMBL" id="GEB85225.1"/>
    </source>
</evidence>
<dbReference type="Gene3D" id="3.40.50.150">
    <property type="entry name" value="Vaccinia Virus protein VP39"/>
    <property type="match status" value="1"/>
</dbReference>
<dbReference type="AlphaFoldDB" id="A0A4Y3TWU9"/>
<feature type="compositionally biased region" description="Polar residues" evidence="2">
    <location>
        <begin position="768"/>
        <end position="780"/>
    </location>
</feature>
<dbReference type="PANTHER" id="PTHR34203">
    <property type="entry name" value="METHYLTRANSFERASE, FKBM FAMILY PROTEIN"/>
    <property type="match status" value="1"/>
</dbReference>
<accession>A0A4Y3TWU9</accession>
<dbReference type="PANTHER" id="PTHR34203:SF15">
    <property type="entry name" value="SLL1173 PROTEIN"/>
    <property type="match status" value="1"/>
</dbReference>
<name>A0A4Y3TWU9_9PROT</name>
<dbReference type="EMBL" id="BJMV01000004">
    <property type="protein sequence ID" value="GEB85225.1"/>
    <property type="molecule type" value="Genomic_DNA"/>
</dbReference>
<dbReference type="SUPFAM" id="SSF53335">
    <property type="entry name" value="S-adenosyl-L-methionine-dependent methyltransferases"/>
    <property type="match status" value="1"/>
</dbReference>
<dbReference type="InterPro" id="IPR006342">
    <property type="entry name" value="FkbM_mtfrase"/>
</dbReference>
<feature type="domain" description="Methyltransferase FkbM" evidence="3">
    <location>
        <begin position="701"/>
        <end position="853"/>
    </location>
</feature>
<gene>
    <name evidence="4" type="ORF">APE01nite_10220</name>
</gene>
<dbReference type="NCBIfam" id="TIGR01444">
    <property type="entry name" value="fkbM_fam"/>
    <property type="match status" value="1"/>
</dbReference>
<dbReference type="Proteomes" id="UP000317730">
    <property type="component" value="Unassembled WGS sequence"/>
</dbReference>
<sequence>MALPILFYFPWREASGGPVYLTTIARELSKTYPGTIYYTDYENGLSDSMLEGTSVKKLTVRQGDFSVNVKEPVIFVTPLYWAHWMPVIHPESKILFIDWHNLCLPVLRDSWKIDPERLKAFLQIISKSRSVMFCDAAHREALNSYGVNFDPIYVPIGVEASTTVKTDFTIDQKHLKIAILGRLSIDKVFAVTNLAKHFEEFNFPGKKTLYVIGSGPEQHRIIAENYPSVEVVFTGPLFNEKLNDFLVENVDVMFAMGTSALMSASLGIPTVVVCHEMHEYPDDAFVFLDQVKGYCLGWQCEQVKTLDMPALTLKEVFAQILDPATNRKIARRGIQYVHEKHSPAFAAKKFLEATKATSLTWGKANSTFRSWIMVRRRLLPFGSKHTLWYTRSKNDVHEFYYGSRLLIRGRNEGVWKLLYRAFLKANRVRCLTKHNIARAKLFLKAFSRADRLVLENLARIAQQQRTISEQLNNKIQALTNQVNEQKNLIQHLTQANTSSTRAINARLDKQSDDLLLLSSQYDEQFNAPLPLHQNASEQLKALERLSAPSHTVKKQNASNTITGKPGTPNNSPEQVNPQHETPLAEQTEKLFSNEIEKKYLALAQSMDAGSQLVVTRVLQRLWQYAGQPKYDLQVTHKEEQNYRKILNFHHSKTLQLDDGWFLYRGEYFLPPSDIPFEEFHYKYCVPDLTHPERLRTKAIIDVGASVGTSALVLREFTNEDIWAIEPDQHNFALLKQMIARNNLKNVRPLNVAIGAKSPTMKGEKHNDQTSPKNSLGEVSSPSKSEAISLQTIDSLVQECNINTGLIKIDVDGSALQVLIGGRNTIVTQKPALLISMNHHFEQFFQAKKWLESLNLDYTFKVRKPCNLSATMGVCLICEAR</sequence>